<evidence type="ECO:0000256" key="1">
    <source>
        <dbReference type="ARBA" id="ARBA00022723"/>
    </source>
</evidence>
<proteinExistence type="predicted"/>
<dbReference type="Proteomes" id="UP000265955">
    <property type="component" value="Unassembled WGS sequence"/>
</dbReference>
<accession>A0A3A3FRW4</accession>
<keyword evidence="5" id="KW-1185">Reference proteome</keyword>
<dbReference type="RefSeq" id="WP_119768882.1">
    <property type="nucleotide sequence ID" value="NZ_QYUO01000001.1"/>
</dbReference>
<comment type="caution">
    <text evidence="4">The sequence shown here is derived from an EMBL/GenBank/DDBJ whole genome shotgun (WGS) entry which is preliminary data.</text>
</comment>
<protein>
    <recommendedName>
        <fullName evidence="3">PilY1 beta-propeller domain-containing protein</fullName>
    </recommendedName>
</protein>
<evidence type="ECO:0000256" key="2">
    <source>
        <dbReference type="ARBA" id="ARBA00022837"/>
    </source>
</evidence>
<dbReference type="GO" id="GO:0046872">
    <property type="term" value="F:metal ion binding"/>
    <property type="evidence" value="ECO:0007669"/>
    <property type="project" value="UniProtKB-KW"/>
</dbReference>
<keyword evidence="1" id="KW-0479">Metal-binding</keyword>
<organism evidence="4 5">
    <name type="scientific">Noviherbaspirillum saxi</name>
    <dbReference type="NCBI Taxonomy" id="2320863"/>
    <lineage>
        <taxon>Bacteria</taxon>
        <taxon>Pseudomonadati</taxon>
        <taxon>Pseudomonadota</taxon>
        <taxon>Betaproteobacteria</taxon>
        <taxon>Burkholderiales</taxon>
        <taxon>Oxalobacteraceae</taxon>
        <taxon>Noviherbaspirillum</taxon>
    </lineage>
</organism>
<reference evidence="5" key="1">
    <citation type="submission" date="2018-09" db="EMBL/GenBank/DDBJ databases">
        <authorList>
            <person name="Zhu H."/>
        </authorList>
    </citation>
    <scope>NUCLEOTIDE SEQUENCE [LARGE SCALE GENOMIC DNA]</scope>
    <source>
        <strain evidence="5">K1R23-30</strain>
    </source>
</reference>
<evidence type="ECO:0000259" key="3">
    <source>
        <dbReference type="Pfam" id="PF05567"/>
    </source>
</evidence>
<dbReference type="Pfam" id="PF05567">
    <property type="entry name" value="T4P_PilY1"/>
    <property type="match status" value="1"/>
</dbReference>
<feature type="domain" description="PilY1 beta-propeller" evidence="3">
    <location>
        <begin position="2"/>
        <end position="259"/>
    </location>
</feature>
<dbReference type="InterPro" id="IPR008707">
    <property type="entry name" value="B-propeller_PilY1"/>
</dbReference>
<dbReference type="OrthoDB" id="7156875at2"/>
<sequence>MDGTVTVAEAHAVGGWKTVLLASMGGGAQGVFALDVSDPASFAGGGRALFEFGDADDPDMGYVIGTPAIAKFRAYAKEGAPDYRYFAVVSSGMNNYKNDGAGRFNQDASGALFLLSLDKPPSAKWQLGVNYYKYRTPSKDAGVQNGLSAPALVTGADGAVRYAYAGDMQGNLWRFDFTGAAPWNDALAGTTPLFMATDDKGKRQPLTTQPRVAFAPGGGYVVLIGTGKFIEEDDAAKGKFSTQSFYGVLDAMKSDYAASGRADLASRSLEKVNGAFKITGAELSYDANITGAKGWYFDFPDSATGERSVTNPMLINGLLFFNTLIPGSDPCDAGGGRSYVVDTLSGMPANGGVTGHLSAVGMLSAPVPFETGTEVGERNAIGRRAVKKKYSVVNFGTGAKTASGTGVAAGGAAVGEKIEIKPPAGRFSWREIPNWQELRNAKTSK</sequence>
<dbReference type="AlphaFoldDB" id="A0A3A3FRW4"/>
<evidence type="ECO:0000313" key="5">
    <source>
        <dbReference type="Proteomes" id="UP000265955"/>
    </source>
</evidence>
<name>A0A3A3FRW4_9BURK</name>
<gene>
    <name evidence="4" type="ORF">D3871_10750</name>
</gene>
<evidence type="ECO:0000313" key="4">
    <source>
        <dbReference type="EMBL" id="RJF98937.1"/>
    </source>
</evidence>
<keyword evidence="2" id="KW-0106">Calcium</keyword>
<dbReference type="EMBL" id="QYUO01000001">
    <property type="protein sequence ID" value="RJF98937.1"/>
    <property type="molecule type" value="Genomic_DNA"/>
</dbReference>